<dbReference type="Proteomes" id="UP001346149">
    <property type="component" value="Unassembled WGS sequence"/>
</dbReference>
<evidence type="ECO:0000313" key="3">
    <source>
        <dbReference type="EMBL" id="KAK4787249.1"/>
    </source>
</evidence>
<sequence>MSKLRPSVFSGLSLGTYTCPTATFSAAAGHLQGSHLQHSRAHQNSPDPLSFPRLLKACTSLSLYPLGLSLHQHIVVGGFAADAYIASSLINFYAKFGFVDNAQKVFDRMPDRTVVPWTTIIGCYSRTGNTHRSFALFSCMRQEGVAPTSVTLIGMLSCDSLELCQVKCLHCFSVLCSFDSDLILLNSLLNGYGKMGSIHSAELLFELMGQKDIISWNTMISAYAEKGYAEKAVQLLSKMRMAGRQPDQQTFGPLSATMGNLKLGKSLHGHILRTGLSFDVHLETSLMIMYLKCGSSKNAIQIFDHAQERDAIQWAALISGLVQNDCAEKAVAVFSLMLESGELPSNAALASLLSASAHLGSYSLGTSIHGYILRRKLLVDLAVENSLITMYAKCDHMEKCWVVFDKMVNKDIVSWNAIITGCAQSGHIGKAFSLFNAMRKVLEKPDTITVISLLQVCASTGGLQHGKWIHSYILRLCILPCIKVETALVDMYSKCGKMGYAQKCFTGMPEKDLISWAALIAGYGCHGEGEVALRLYFEFLQSGSLPNDVLFLSVLSACSHTGLVEQGLQLYHSMSVNFRIEPRLEHKACIVDLLCRSRRVEEAYGFYKKAFIGAEFDVLGILLDACQANGLKELGDDIAQKMSRLRPENAGSFVQLVHNYASMNRWDSVGKVWTRMRALGLRKPAAWSFIELCRSITTFFAGHSSHPQLEEIISVLRSLNGEMETVEISLKVGKES</sequence>
<dbReference type="FunFam" id="1.25.40.10:FF:000285">
    <property type="entry name" value="Pentatricopeptide repeat-containing protein, chloroplastic"/>
    <property type="match status" value="1"/>
</dbReference>
<dbReference type="InterPro" id="IPR002885">
    <property type="entry name" value="PPR_rpt"/>
</dbReference>
<name>A0AAN7R0J7_TRANT</name>
<dbReference type="Pfam" id="PF13041">
    <property type="entry name" value="PPR_2"/>
    <property type="match status" value="2"/>
</dbReference>
<dbReference type="GO" id="GO:0009451">
    <property type="term" value="P:RNA modification"/>
    <property type="evidence" value="ECO:0007669"/>
    <property type="project" value="InterPro"/>
</dbReference>
<feature type="repeat" description="PPR" evidence="2">
    <location>
        <begin position="212"/>
        <end position="246"/>
    </location>
</feature>
<dbReference type="AlphaFoldDB" id="A0AAN7R0J7"/>
<dbReference type="GO" id="GO:0003723">
    <property type="term" value="F:RNA binding"/>
    <property type="evidence" value="ECO:0007669"/>
    <property type="project" value="InterPro"/>
</dbReference>
<keyword evidence="4" id="KW-1185">Reference proteome</keyword>
<dbReference type="Gene3D" id="1.25.40.10">
    <property type="entry name" value="Tetratricopeptide repeat domain"/>
    <property type="match status" value="5"/>
</dbReference>
<dbReference type="FunFam" id="1.25.40.10:FF:000436">
    <property type="entry name" value="Pentatricopeptide repeat-containing protein At5g39350 family"/>
    <property type="match status" value="1"/>
</dbReference>
<dbReference type="NCBIfam" id="TIGR00756">
    <property type="entry name" value="PPR"/>
    <property type="match status" value="7"/>
</dbReference>
<dbReference type="FunFam" id="1.25.40.10:FF:000351">
    <property type="entry name" value="Pentatricopeptide repeat-containing protein"/>
    <property type="match status" value="1"/>
</dbReference>
<protein>
    <recommendedName>
        <fullName evidence="5">Pentatricopeptide repeat-containing protein</fullName>
    </recommendedName>
</protein>
<dbReference type="InterPro" id="IPR011990">
    <property type="entry name" value="TPR-like_helical_dom_sf"/>
</dbReference>
<feature type="repeat" description="PPR" evidence="2">
    <location>
        <begin position="113"/>
        <end position="147"/>
    </location>
</feature>
<dbReference type="PANTHER" id="PTHR47926">
    <property type="entry name" value="PENTATRICOPEPTIDE REPEAT-CONTAINING PROTEIN"/>
    <property type="match status" value="1"/>
</dbReference>
<feature type="repeat" description="PPR" evidence="2">
    <location>
        <begin position="411"/>
        <end position="445"/>
    </location>
</feature>
<dbReference type="PROSITE" id="PS51375">
    <property type="entry name" value="PPR"/>
    <property type="match status" value="5"/>
</dbReference>
<comment type="caution">
    <text evidence="3">The sequence shown here is derived from an EMBL/GenBank/DDBJ whole genome shotgun (WGS) entry which is preliminary data.</text>
</comment>
<dbReference type="FunFam" id="1.25.40.10:FF:000090">
    <property type="entry name" value="Pentatricopeptide repeat-containing protein, chloroplastic"/>
    <property type="match status" value="1"/>
</dbReference>
<feature type="repeat" description="PPR" evidence="2">
    <location>
        <begin position="310"/>
        <end position="344"/>
    </location>
</feature>
<dbReference type="InterPro" id="IPR046960">
    <property type="entry name" value="PPR_At4g14850-like_plant"/>
</dbReference>
<keyword evidence="1" id="KW-0677">Repeat</keyword>
<proteinExistence type="predicted"/>
<reference evidence="3 4" key="1">
    <citation type="journal article" date="2023" name="Hortic Res">
        <title>Pangenome of water caltrop reveals structural variations and asymmetric subgenome divergence after allopolyploidization.</title>
        <authorList>
            <person name="Zhang X."/>
            <person name="Chen Y."/>
            <person name="Wang L."/>
            <person name="Yuan Y."/>
            <person name="Fang M."/>
            <person name="Shi L."/>
            <person name="Lu R."/>
            <person name="Comes H.P."/>
            <person name="Ma Y."/>
            <person name="Chen Y."/>
            <person name="Huang G."/>
            <person name="Zhou Y."/>
            <person name="Zheng Z."/>
            <person name="Qiu Y."/>
        </authorList>
    </citation>
    <scope>NUCLEOTIDE SEQUENCE [LARGE SCALE GENOMIC DNA]</scope>
    <source>
        <strain evidence="3">F231</strain>
    </source>
</reference>
<evidence type="ECO:0000256" key="1">
    <source>
        <dbReference type="ARBA" id="ARBA00022737"/>
    </source>
</evidence>
<organism evidence="3 4">
    <name type="scientific">Trapa natans</name>
    <name type="common">Water chestnut</name>
    <dbReference type="NCBI Taxonomy" id="22666"/>
    <lineage>
        <taxon>Eukaryota</taxon>
        <taxon>Viridiplantae</taxon>
        <taxon>Streptophyta</taxon>
        <taxon>Embryophyta</taxon>
        <taxon>Tracheophyta</taxon>
        <taxon>Spermatophyta</taxon>
        <taxon>Magnoliopsida</taxon>
        <taxon>eudicotyledons</taxon>
        <taxon>Gunneridae</taxon>
        <taxon>Pentapetalae</taxon>
        <taxon>rosids</taxon>
        <taxon>malvids</taxon>
        <taxon>Myrtales</taxon>
        <taxon>Lythraceae</taxon>
        <taxon>Trapa</taxon>
    </lineage>
</organism>
<feature type="repeat" description="PPR" evidence="2">
    <location>
        <begin position="512"/>
        <end position="546"/>
    </location>
</feature>
<evidence type="ECO:0000313" key="4">
    <source>
        <dbReference type="Proteomes" id="UP001346149"/>
    </source>
</evidence>
<dbReference type="Pfam" id="PF01535">
    <property type="entry name" value="PPR"/>
    <property type="match status" value="6"/>
</dbReference>
<gene>
    <name evidence="3" type="ORF">SAY86_011082</name>
</gene>
<evidence type="ECO:0000256" key="2">
    <source>
        <dbReference type="PROSITE-ProRule" id="PRU00708"/>
    </source>
</evidence>
<accession>A0AAN7R0J7</accession>
<evidence type="ECO:0008006" key="5">
    <source>
        <dbReference type="Google" id="ProtNLM"/>
    </source>
</evidence>
<dbReference type="EMBL" id="JAXQNO010000012">
    <property type="protein sequence ID" value="KAK4787249.1"/>
    <property type="molecule type" value="Genomic_DNA"/>
</dbReference>
<dbReference type="PANTHER" id="PTHR47926:SF451">
    <property type="entry name" value="TETRATRICOPEPTIDE-LIKE HELICAL DOMAIN SUPERFAMILY"/>
    <property type="match status" value="1"/>
</dbReference>